<dbReference type="AlphaFoldDB" id="A0ABD1J244"/>
<keyword evidence="3" id="KW-0964">Secreted</keyword>
<dbReference type="EC" id="3.4.21.4" evidence="9"/>
<evidence type="ECO:0000256" key="2">
    <source>
        <dbReference type="ARBA" id="ARBA00007664"/>
    </source>
</evidence>
<keyword evidence="5" id="KW-0378">Hydrolase</keyword>
<keyword evidence="7" id="KW-1015">Disulfide bond</keyword>
<proteinExistence type="inferred from homology"/>
<dbReference type="InterPro" id="IPR043504">
    <property type="entry name" value="Peptidase_S1_PA_chymotrypsin"/>
</dbReference>
<evidence type="ECO:0000256" key="9">
    <source>
        <dbReference type="ARBA" id="ARBA00038868"/>
    </source>
</evidence>
<keyword evidence="6" id="KW-0720">Serine protease</keyword>
<dbReference type="PANTHER" id="PTHR24264">
    <property type="entry name" value="TRYPSIN-RELATED"/>
    <property type="match status" value="1"/>
</dbReference>
<name>A0ABD1J244_9TELE</name>
<evidence type="ECO:0000313" key="12">
    <source>
        <dbReference type="Proteomes" id="UP001591681"/>
    </source>
</evidence>
<evidence type="ECO:0000256" key="8">
    <source>
        <dbReference type="ARBA" id="ARBA00036320"/>
    </source>
</evidence>
<dbReference type="Gene3D" id="2.40.10.10">
    <property type="entry name" value="Trypsin-like serine proteases"/>
    <property type="match status" value="3"/>
</dbReference>
<dbReference type="PROSITE" id="PS00134">
    <property type="entry name" value="TRYPSIN_HIS"/>
    <property type="match status" value="1"/>
</dbReference>
<evidence type="ECO:0000256" key="3">
    <source>
        <dbReference type="ARBA" id="ARBA00022525"/>
    </source>
</evidence>
<keyword evidence="4" id="KW-0645">Protease</keyword>
<dbReference type="InterPro" id="IPR001314">
    <property type="entry name" value="Peptidase_S1A"/>
</dbReference>
<dbReference type="PRINTS" id="PR00722">
    <property type="entry name" value="CHYMOTRYPSIN"/>
</dbReference>
<protein>
    <recommendedName>
        <fullName evidence="9">trypsin</fullName>
        <ecNumber evidence="9">3.4.21.4</ecNumber>
    </recommendedName>
</protein>
<gene>
    <name evidence="11" type="ORF">ACEWY4_023761</name>
</gene>
<evidence type="ECO:0000256" key="4">
    <source>
        <dbReference type="ARBA" id="ARBA00022670"/>
    </source>
</evidence>
<dbReference type="EMBL" id="JBHFQA010000021">
    <property type="protein sequence ID" value="KAL2079968.1"/>
    <property type="molecule type" value="Genomic_DNA"/>
</dbReference>
<dbReference type="GO" id="GO:0004252">
    <property type="term" value="F:serine-type endopeptidase activity"/>
    <property type="evidence" value="ECO:0007669"/>
    <property type="project" value="UniProtKB-EC"/>
</dbReference>
<accession>A0ABD1J244</accession>
<dbReference type="InterPro" id="IPR018114">
    <property type="entry name" value="TRYPSIN_HIS"/>
</dbReference>
<dbReference type="Pfam" id="PF00089">
    <property type="entry name" value="Trypsin"/>
    <property type="match status" value="1"/>
</dbReference>
<sequence>MLCIFLSADSEEDAQHRNVSLLEVAQPVFQTVALLTFSKAYVFVDHWVLVCTPQCCCSTSVKLSFCTWLCTAQSPYTQSILLRFSSFPVSHHFSFPSFLSTVSHGPFPPAVAIELDDKIVGGYECKPHSRPWQVSLRTKWHFCGGTLISDRWVVSAAHCYRMSWSIIVVLGDHEVGYNDGTEEEISAELVIRHPEFHGFSLNSDIMLVKLRRPAKLNQYMQTMALPTSCAPAGTPCHVSGWGSTQSLFGCRWCLNCLDLPILSQEDCEKSYPDRITSYMFCAGFLEGGKDSCQVDTGGPLVCNNELQGVVSWGTGCGEANHPGVYAKVSQPHHFIPCFSDSV</sequence>
<dbReference type="InterPro" id="IPR001254">
    <property type="entry name" value="Trypsin_dom"/>
</dbReference>
<dbReference type="InterPro" id="IPR050127">
    <property type="entry name" value="Serine_Proteases_S1"/>
</dbReference>
<comment type="catalytic activity">
    <reaction evidence="8">
        <text>Preferential cleavage: Arg-|-Xaa, Lys-|-Xaa.</text>
        <dbReference type="EC" id="3.4.21.4"/>
    </reaction>
</comment>
<evidence type="ECO:0000256" key="6">
    <source>
        <dbReference type="ARBA" id="ARBA00022825"/>
    </source>
</evidence>
<dbReference type="InterPro" id="IPR009003">
    <property type="entry name" value="Peptidase_S1_PA"/>
</dbReference>
<reference evidence="11 12" key="1">
    <citation type="submission" date="2024-09" db="EMBL/GenBank/DDBJ databases">
        <title>A chromosome-level genome assembly of Gray's grenadier anchovy, Coilia grayii.</title>
        <authorList>
            <person name="Fu Z."/>
        </authorList>
    </citation>
    <scope>NUCLEOTIDE SEQUENCE [LARGE SCALE GENOMIC DNA]</scope>
    <source>
        <strain evidence="11">G4</strain>
        <tissue evidence="11">Muscle</tissue>
    </source>
</reference>
<dbReference type="FunFam" id="2.40.10.10:FF:000077">
    <property type="entry name" value="Predicted protein"/>
    <property type="match status" value="1"/>
</dbReference>
<organism evidence="11 12">
    <name type="scientific">Coilia grayii</name>
    <name type="common">Gray's grenadier anchovy</name>
    <dbReference type="NCBI Taxonomy" id="363190"/>
    <lineage>
        <taxon>Eukaryota</taxon>
        <taxon>Metazoa</taxon>
        <taxon>Chordata</taxon>
        <taxon>Craniata</taxon>
        <taxon>Vertebrata</taxon>
        <taxon>Euteleostomi</taxon>
        <taxon>Actinopterygii</taxon>
        <taxon>Neopterygii</taxon>
        <taxon>Teleostei</taxon>
        <taxon>Clupei</taxon>
        <taxon>Clupeiformes</taxon>
        <taxon>Clupeoidei</taxon>
        <taxon>Engraulidae</taxon>
        <taxon>Coilinae</taxon>
        <taxon>Coilia</taxon>
    </lineage>
</organism>
<dbReference type="CDD" id="cd00190">
    <property type="entry name" value="Tryp_SPc"/>
    <property type="match status" value="1"/>
</dbReference>
<dbReference type="PANTHER" id="PTHR24264:SF15">
    <property type="entry name" value="RIKEN CDNA 2210010C04 GENE"/>
    <property type="match status" value="1"/>
</dbReference>
<comment type="caution">
    <text evidence="11">The sequence shown here is derived from an EMBL/GenBank/DDBJ whole genome shotgun (WGS) entry which is preliminary data.</text>
</comment>
<dbReference type="PROSITE" id="PS50240">
    <property type="entry name" value="TRYPSIN_DOM"/>
    <property type="match status" value="1"/>
</dbReference>
<evidence type="ECO:0000256" key="7">
    <source>
        <dbReference type="ARBA" id="ARBA00023157"/>
    </source>
</evidence>
<keyword evidence="12" id="KW-1185">Reference proteome</keyword>
<dbReference type="SUPFAM" id="SSF50494">
    <property type="entry name" value="Trypsin-like serine proteases"/>
    <property type="match status" value="1"/>
</dbReference>
<dbReference type="GO" id="GO:0005576">
    <property type="term" value="C:extracellular region"/>
    <property type="evidence" value="ECO:0007669"/>
    <property type="project" value="UniProtKB-SubCell"/>
</dbReference>
<dbReference type="Proteomes" id="UP001591681">
    <property type="component" value="Unassembled WGS sequence"/>
</dbReference>
<evidence type="ECO:0000313" key="11">
    <source>
        <dbReference type="EMBL" id="KAL2079968.1"/>
    </source>
</evidence>
<feature type="domain" description="Peptidase S1" evidence="10">
    <location>
        <begin position="119"/>
        <end position="342"/>
    </location>
</feature>
<evidence type="ECO:0000259" key="10">
    <source>
        <dbReference type="PROSITE" id="PS50240"/>
    </source>
</evidence>
<comment type="subcellular location">
    <subcellularLocation>
        <location evidence="1">Secreted</location>
    </subcellularLocation>
</comment>
<dbReference type="GO" id="GO:0006508">
    <property type="term" value="P:proteolysis"/>
    <property type="evidence" value="ECO:0007669"/>
    <property type="project" value="UniProtKB-KW"/>
</dbReference>
<evidence type="ECO:0000256" key="5">
    <source>
        <dbReference type="ARBA" id="ARBA00022801"/>
    </source>
</evidence>
<evidence type="ECO:0000256" key="1">
    <source>
        <dbReference type="ARBA" id="ARBA00004613"/>
    </source>
</evidence>
<dbReference type="SMART" id="SM00020">
    <property type="entry name" value="Tryp_SPc"/>
    <property type="match status" value="1"/>
</dbReference>
<comment type="similarity">
    <text evidence="2">Belongs to the peptidase S1 family.</text>
</comment>